<dbReference type="Gene3D" id="4.10.60.10">
    <property type="entry name" value="Zinc finger, CCHC-type"/>
    <property type="match status" value="1"/>
</dbReference>
<dbReference type="SUPFAM" id="SSF57756">
    <property type="entry name" value="Retrovirus zinc finger-like domains"/>
    <property type="match status" value="1"/>
</dbReference>
<dbReference type="CDD" id="cd09272">
    <property type="entry name" value="RNase_HI_RT_Ty1"/>
    <property type="match status" value="1"/>
</dbReference>
<dbReference type="PANTHER" id="PTHR11439">
    <property type="entry name" value="GAG-POL-RELATED RETROTRANSPOSON"/>
    <property type="match status" value="1"/>
</dbReference>
<feature type="domain" description="Reverse transcriptase Ty1/copia-type" evidence="2">
    <location>
        <begin position="538"/>
        <end position="781"/>
    </location>
</feature>
<dbReference type="InterPro" id="IPR036875">
    <property type="entry name" value="Znf_CCHC_sf"/>
</dbReference>
<name>Q2QYV4_ORYSJ</name>
<evidence type="ECO:0000259" key="2">
    <source>
        <dbReference type="Pfam" id="PF07727"/>
    </source>
</evidence>
<protein>
    <submittedName>
        <fullName evidence="3">Retrotransposon protein, putative, Ty1-copia subclass</fullName>
    </submittedName>
</protein>
<reference evidence="3" key="2">
    <citation type="submission" date="2005-04" db="EMBL/GenBank/DDBJ databases">
        <authorList>
            <person name="Buell C.R."/>
            <person name="Wing R.A."/>
            <person name="McCombie W.A."/>
            <person name="Ouyang S."/>
        </authorList>
    </citation>
    <scope>NUCLEOTIDE SEQUENCE</scope>
</reference>
<feature type="region of interest" description="Disordered" evidence="1">
    <location>
        <begin position="1"/>
        <end position="20"/>
    </location>
</feature>
<dbReference type="EMBL" id="DP000011">
    <property type="protein sequence ID" value="ABA95606.1"/>
    <property type="molecule type" value="Genomic_DNA"/>
</dbReference>
<feature type="compositionally biased region" description="Basic and acidic residues" evidence="1">
    <location>
        <begin position="216"/>
        <end position="226"/>
    </location>
</feature>
<evidence type="ECO:0000256" key="1">
    <source>
        <dbReference type="SAM" id="MobiDB-lite"/>
    </source>
</evidence>
<dbReference type="Pfam" id="PF07727">
    <property type="entry name" value="RVT_2"/>
    <property type="match status" value="1"/>
</dbReference>
<dbReference type="SUPFAM" id="SSF56672">
    <property type="entry name" value="DNA/RNA polymerases"/>
    <property type="match status" value="1"/>
</dbReference>
<reference evidence="3" key="1">
    <citation type="journal article" date="2005" name="BMC Biol.">
        <title>The sequence of rice chromosomes 11 and 12, rich in disease resistance genes and recent gene duplications.</title>
        <authorList>
            <consortium name="The rice chromosomes 11 and 12 sequencing consortia"/>
        </authorList>
    </citation>
    <scope>NUCLEOTIDE SEQUENCE [LARGE SCALE GENOMIC DNA]</scope>
</reference>
<dbReference type="GO" id="GO:0008270">
    <property type="term" value="F:zinc ion binding"/>
    <property type="evidence" value="ECO:0007669"/>
    <property type="project" value="InterPro"/>
</dbReference>
<accession>Q2QYV4</accession>
<organism evidence="3">
    <name type="scientific">Oryza sativa subsp. japonica</name>
    <name type="common">Rice</name>
    <dbReference type="NCBI Taxonomy" id="39947"/>
    <lineage>
        <taxon>Eukaryota</taxon>
        <taxon>Viridiplantae</taxon>
        <taxon>Streptophyta</taxon>
        <taxon>Embryophyta</taxon>
        <taxon>Tracheophyta</taxon>
        <taxon>Spermatophyta</taxon>
        <taxon>Magnoliopsida</taxon>
        <taxon>Liliopsida</taxon>
        <taxon>Poales</taxon>
        <taxon>Poaceae</taxon>
        <taxon>BOP clade</taxon>
        <taxon>Oryzoideae</taxon>
        <taxon>Oryzeae</taxon>
        <taxon>Oryzinae</taxon>
        <taxon>Oryza</taxon>
        <taxon>Oryza sativa</taxon>
    </lineage>
</organism>
<dbReference type="InterPro" id="IPR043502">
    <property type="entry name" value="DNA/RNA_pol_sf"/>
</dbReference>
<dbReference type="PANTHER" id="PTHR11439:SF440">
    <property type="entry name" value="INTEGRASE CATALYTIC DOMAIN-CONTAINING PROTEIN"/>
    <property type="match status" value="1"/>
</dbReference>
<feature type="compositionally biased region" description="Basic residues" evidence="1">
    <location>
        <begin position="237"/>
        <end position="248"/>
    </location>
</feature>
<dbReference type="GO" id="GO:0003676">
    <property type="term" value="F:nucleic acid binding"/>
    <property type="evidence" value="ECO:0007669"/>
    <property type="project" value="InterPro"/>
</dbReference>
<sequence length="999" mass="112506">MSTTGDNNNTGDKDKAILPQTPAEGHSRVGFAASLKPHAFDGSNYKRWKARALLWLTAVHCFFVSRGKPSELPLSPEEEAKFEAADCLFRGALISVLADNIVDVYMHMPSRKDMWDAFEAKFGVSDASSELYVMEQFYDYKMVDGRSVVEQAHEIQMLAKELENNNCELPDKFVAGGIIAKLPPSWTDFATSLKHKRQEFSVTDLIGSLGVEEKARAKDNRGKKIEGGSSANLVQKKNPHASHNNNKKVKPDVKPKATTNFKKKGKGKAKGGCFVYGKSGHWAKDCPECKDKKSTNMVISEGGGTSRYGKFLPTVLSVCHSPDWWVDTGANIHVGRGSSLLMGNGSLAAVHGVGYDSGGLFRFSLDDMCNKVVNHDEALHYFKIYKAEVENQLERKIKRLRIPTKHKEVTPFEEWEKKKLNLSHLRTWGCLAKRCHFFENEFPMKNAPSTSSQEPILSPEHFMPIEHIDQTLEENPKEDNIVATRKSKRQRTAKSFGDDYIVYLMDDTPRTIEEAYSSPDADYWKEAVRSEMDSIMSNGTWEVVERPYGCKPVGCKWVFKKKLRPDGTIEKYKARLVAKGYTQKEGEDFFDTYSPVARLTTIRVLLALAASHGLLVHQMDVKTAFLNEELEEEIYMDQLDGYVLEGQKGMVCKLLKSLYGLKQAPKQWHEKFDNKLTSAGFVVNEADKCVYYRYGGGEGVILCLYVDDILIFGTRLNVIEEVKDFLSKSIEMKDLGVGGVILNIKLLRGDEGGITLVQSHYVDKVLSRFGYSDCKAAPTPYDPSVLLRKNRRIARDQLRYSQIIGSLMYLASATRPDISFAVSKLSRFFSNPGDDHWHALERVIRYLKGTMSYEIHYAGYPKVLEGYSDSNWISDADEIKATSGSTIEAELTALDTATVEAEWLRELLMDLPVLKKPVPAILMNYDNQTVIIKVNSSKDNMKSSRHVKRRLKSVRKQKNSGVIALDYVETAKNLADQFTKGLPRNVIDCALREMGLRPT</sequence>
<feature type="region of interest" description="Disordered" evidence="1">
    <location>
        <begin position="216"/>
        <end position="264"/>
    </location>
</feature>
<reference evidence="3" key="3">
    <citation type="submission" date="2006-01" db="EMBL/GenBank/DDBJ databases">
        <authorList>
            <person name="Buell R."/>
        </authorList>
    </citation>
    <scope>NUCLEOTIDE SEQUENCE</scope>
</reference>
<evidence type="ECO:0000313" key="3">
    <source>
        <dbReference type="EMBL" id="ABA95606.1"/>
    </source>
</evidence>
<feature type="compositionally biased region" description="Polar residues" evidence="1">
    <location>
        <begin position="1"/>
        <end position="10"/>
    </location>
</feature>
<dbReference type="InterPro" id="IPR013103">
    <property type="entry name" value="RVT_2"/>
</dbReference>
<dbReference type="Pfam" id="PF14223">
    <property type="entry name" value="Retrotran_gag_2"/>
    <property type="match status" value="1"/>
</dbReference>
<dbReference type="AlphaFoldDB" id="Q2QYV4"/>
<gene>
    <name evidence="3" type="ordered locus">LOC_Os12g01470</name>
</gene>
<proteinExistence type="predicted"/>